<dbReference type="Proteomes" id="UP000674416">
    <property type="component" value="Unassembled WGS sequence"/>
</dbReference>
<protein>
    <submittedName>
        <fullName evidence="1">Uncharacterized protein</fullName>
    </submittedName>
</protein>
<keyword evidence="2" id="KW-1185">Reference proteome</keyword>
<name>A0ABS4D3M3_9BACI</name>
<sequence>MNFPFENVSKLLSFRDKDLHIPSYGQFVSNYAVLILEEHATH</sequence>
<comment type="caution">
    <text evidence="1">The sequence shown here is derived from an EMBL/GenBank/DDBJ whole genome shotgun (WGS) entry which is preliminary data.</text>
</comment>
<gene>
    <name evidence="1" type="ORF">JOC74_004785</name>
</gene>
<proteinExistence type="predicted"/>
<dbReference type="EMBL" id="JAFDST010000011">
    <property type="protein sequence ID" value="MBP1084225.1"/>
    <property type="molecule type" value="Genomic_DNA"/>
</dbReference>
<reference evidence="1 2" key="1">
    <citation type="submission" date="2021-01" db="EMBL/GenBank/DDBJ databases">
        <title>Genomic Encyclopedia of Type Strains, Phase IV (KMG-IV): sequencing the most valuable type-strain genomes for metagenomic binning, comparative biology and taxonomic classification.</title>
        <authorList>
            <person name="Goeker M."/>
        </authorList>
    </citation>
    <scope>NUCLEOTIDE SEQUENCE [LARGE SCALE GENOMIC DNA]</scope>
    <source>
        <strain evidence="1 2">DSM 103394</strain>
    </source>
</reference>
<evidence type="ECO:0000313" key="2">
    <source>
        <dbReference type="Proteomes" id="UP000674416"/>
    </source>
</evidence>
<organism evidence="1 2">
    <name type="scientific">Bacillus capparidis</name>
    <dbReference type="NCBI Taxonomy" id="1840411"/>
    <lineage>
        <taxon>Bacteria</taxon>
        <taxon>Bacillati</taxon>
        <taxon>Bacillota</taxon>
        <taxon>Bacilli</taxon>
        <taxon>Bacillales</taxon>
        <taxon>Bacillaceae</taxon>
        <taxon>Bacillus</taxon>
    </lineage>
</organism>
<evidence type="ECO:0000313" key="1">
    <source>
        <dbReference type="EMBL" id="MBP1084225.1"/>
    </source>
</evidence>
<accession>A0ABS4D3M3</accession>